<accession>A0A7G5BZT7</accession>
<keyword evidence="1" id="KW-1133">Transmembrane helix</keyword>
<reference evidence="2 3" key="1">
    <citation type="submission" date="2019-07" db="EMBL/GenBank/DDBJ databases">
        <authorList>
            <person name="Kim J.K."/>
            <person name="Cheong H.-M."/>
            <person name="Choi Y."/>
            <person name="Hwang K.J."/>
            <person name="Lee S."/>
            <person name="Choi C."/>
        </authorList>
    </citation>
    <scope>NUCLEOTIDE SEQUENCE [LARGE SCALE GENOMIC DNA]</scope>
    <source>
        <strain evidence="2 3">KS 22</strain>
    </source>
</reference>
<feature type="transmembrane region" description="Helical" evidence="1">
    <location>
        <begin position="98"/>
        <end position="115"/>
    </location>
</feature>
<dbReference type="Proteomes" id="UP000515679">
    <property type="component" value="Chromosome"/>
</dbReference>
<evidence type="ECO:0000313" key="3">
    <source>
        <dbReference type="Proteomes" id="UP000515679"/>
    </source>
</evidence>
<gene>
    <name evidence="2" type="ORF">FPL14_15650</name>
</gene>
<feature type="transmembrane region" description="Helical" evidence="1">
    <location>
        <begin position="222"/>
        <end position="240"/>
    </location>
</feature>
<dbReference type="AlphaFoldDB" id="A0A7G5BZT7"/>
<protein>
    <submittedName>
        <fullName evidence="2">Uncharacterized protein</fullName>
    </submittedName>
</protein>
<feature type="transmembrane region" description="Helical" evidence="1">
    <location>
        <begin position="12"/>
        <end position="34"/>
    </location>
</feature>
<dbReference type="RefSeq" id="WP_182298424.1">
    <property type="nucleotide sequence ID" value="NZ_CP041969.1"/>
</dbReference>
<feature type="transmembrane region" description="Helical" evidence="1">
    <location>
        <begin position="40"/>
        <end position="61"/>
    </location>
</feature>
<organism evidence="2 3">
    <name type="scientific">Cohnella cholangitidis</name>
    <dbReference type="NCBI Taxonomy" id="2598458"/>
    <lineage>
        <taxon>Bacteria</taxon>
        <taxon>Bacillati</taxon>
        <taxon>Bacillota</taxon>
        <taxon>Bacilli</taxon>
        <taxon>Bacillales</taxon>
        <taxon>Paenibacillaceae</taxon>
        <taxon>Cohnella</taxon>
    </lineage>
</organism>
<name>A0A7G5BZT7_9BACL</name>
<dbReference type="EMBL" id="CP041969">
    <property type="protein sequence ID" value="QMV42471.1"/>
    <property type="molecule type" value="Genomic_DNA"/>
</dbReference>
<feature type="transmembrane region" description="Helical" evidence="1">
    <location>
        <begin position="195"/>
        <end position="216"/>
    </location>
</feature>
<sequence length="348" mass="39222">MGIHKLRKSTFWFVLMALIIVMADLSIVRLISAAEEDPTLAYAVLVDCALVVPFLYWLLILRPKGKSIAAIAVLPMIGILAAWLILPPAQRSMAWNGSWPVELFLIAAELAFVGYEARIAYRVIRNFRKVAREERDTAEALRIAIQEGIGMGKLASLVLHEASMMYYLLFSWRRKREEESADKALFSYHKNTNQVLYAAILSKVILIEGVVVHLLLQSWSHWAAWILTIADLWLLALIWGDCRASVLQPVKLADDKLRLRYGLRIRADIPLEEVSHAASAREFQPDPEEQKKAALPIAGTPNVRIELKHPVTVEGLLFLPRKVSVIFLALDEPERFANMVNLGVSRNG</sequence>
<proteinExistence type="predicted"/>
<keyword evidence="1" id="KW-0472">Membrane</keyword>
<evidence type="ECO:0000313" key="2">
    <source>
        <dbReference type="EMBL" id="QMV42471.1"/>
    </source>
</evidence>
<evidence type="ECO:0000256" key="1">
    <source>
        <dbReference type="SAM" id="Phobius"/>
    </source>
</evidence>
<dbReference type="KEGG" id="cchl:FPL14_15650"/>
<keyword evidence="3" id="KW-1185">Reference proteome</keyword>
<feature type="transmembrane region" description="Helical" evidence="1">
    <location>
        <begin position="68"/>
        <end position="86"/>
    </location>
</feature>
<keyword evidence="1" id="KW-0812">Transmembrane</keyword>